<dbReference type="AlphaFoldDB" id="A0A538SYQ6"/>
<sequence>MRRSAPLLAAALLAACAVPARALPLPEVMAEVGRSFAVDSKASGAFDQGGFSMALTALWPVEDLLRIGVSAFADDMGSLDAERFDHSHNPPTSLGLFELAHASVYGGAWRMEVVGPRLRRLDTFARGDWGAYWFRVDQQGDVVTKSEKVGWSLGGGLMLPLREGHAVGLVVAYDRVFSDFTRSFMSASFAWHWRPGIHPHASGSKH</sequence>
<feature type="chain" id="PRO_5021833283" evidence="1">
    <location>
        <begin position="23"/>
        <end position="206"/>
    </location>
</feature>
<evidence type="ECO:0000313" key="3">
    <source>
        <dbReference type="Proteomes" id="UP000317716"/>
    </source>
</evidence>
<accession>A0A538SYQ6</accession>
<dbReference type="PROSITE" id="PS51257">
    <property type="entry name" value="PROKAR_LIPOPROTEIN"/>
    <property type="match status" value="1"/>
</dbReference>
<reference evidence="2 3" key="1">
    <citation type="journal article" date="2019" name="Nat. Microbiol.">
        <title>Mediterranean grassland soil C-N compound turnover is dependent on rainfall and depth, and is mediated by genomically divergent microorganisms.</title>
        <authorList>
            <person name="Diamond S."/>
            <person name="Andeer P.F."/>
            <person name="Li Z."/>
            <person name="Crits-Christoph A."/>
            <person name="Burstein D."/>
            <person name="Anantharaman K."/>
            <person name="Lane K.R."/>
            <person name="Thomas B.C."/>
            <person name="Pan C."/>
            <person name="Northen T.R."/>
            <person name="Banfield J.F."/>
        </authorList>
    </citation>
    <scope>NUCLEOTIDE SEQUENCE [LARGE SCALE GENOMIC DNA]</scope>
    <source>
        <strain evidence="2">WS_2</strain>
    </source>
</reference>
<organism evidence="2 3">
    <name type="scientific">Eiseniibacteriota bacterium</name>
    <dbReference type="NCBI Taxonomy" id="2212470"/>
    <lineage>
        <taxon>Bacteria</taxon>
        <taxon>Candidatus Eiseniibacteriota</taxon>
    </lineage>
</organism>
<gene>
    <name evidence="2" type="ORF">E6K72_05010</name>
</gene>
<comment type="caution">
    <text evidence="2">The sequence shown here is derived from an EMBL/GenBank/DDBJ whole genome shotgun (WGS) entry which is preliminary data.</text>
</comment>
<proteinExistence type="predicted"/>
<evidence type="ECO:0000256" key="1">
    <source>
        <dbReference type="SAM" id="SignalP"/>
    </source>
</evidence>
<protein>
    <submittedName>
        <fullName evidence="2">Uncharacterized protein</fullName>
    </submittedName>
</protein>
<dbReference type="Proteomes" id="UP000317716">
    <property type="component" value="Unassembled WGS sequence"/>
</dbReference>
<name>A0A538SYQ6_UNCEI</name>
<feature type="signal peptide" evidence="1">
    <location>
        <begin position="1"/>
        <end position="22"/>
    </location>
</feature>
<keyword evidence="1" id="KW-0732">Signal</keyword>
<evidence type="ECO:0000313" key="2">
    <source>
        <dbReference type="EMBL" id="TMQ56495.1"/>
    </source>
</evidence>
<dbReference type="EMBL" id="VBOS01000167">
    <property type="protein sequence ID" value="TMQ56495.1"/>
    <property type="molecule type" value="Genomic_DNA"/>
</dbReference>